<keyword evidence="3" id="KW-1185">Reference proteome</keyword>
<sequence>MDVALTRDMTTPATHTSTLTTLVVGAGKTGRRIADRLRGAEVPHRLASRSASVPFDWDDRESWAPALDGAQAVYLSFAPDLAVPGASETVGALARQAVDSGARRLVLLSGRGEAEAQEAEKAVQDAGAEWTIVRASWFDQNFSEGHLLDPLLTGTLALPVGEVGEPFIDADDIAEVAVAALTEAGHAGELYEATGPRLLSFAEAVAAIAAVSGRELRFESVDLAAYRVELEREQVPAEVVELLGYLFSEVLDGRNESLGDGVQRALGRPPRDFAEFARAAAASGAWA</sequence>
<dbReference type="PANTHER" id="PTHR43162:SF1">
    <property type="entry name" value="PRESTALK A DIFFERENTIATION PROTEIN A"/>
    <property type="match status" value="1"/>
</dbReference>
<gene>
    <name evidence="2" type="ORF">CLV54_0602</name>
</gene>
<accession>A0A2M9C4Z8</accession>
<dbReference type="Pfam" id="PF13460">
    <property type="entry name" value="NAD_binding_10"/>
    <property type="match status" value="1"/>
</dbReference>
<dbReference type="Proteomes" id="UP000230161">
    <property type="component" value="Unassembled WGS sequence"/>
</dbReference>
<dbReference type="InterPro" id="IPR036291">
    <property type="entry name" value="NAD(P)-bd_dom_sf"/>
</dbReference>
<evidence type="ECO:0000259" key="1">
    <source>
        <dbReference type="Pfam" id="PF13460"/>
    </source>
</evidence>
<name>A0A2M9C4Z8_9MICO</name>
<organism evidence="2 3">
    <name type="scientific">Compostimonas suwonensis</name>
    <dbReference type="NCBI Taxonomy" id="1048394"/>
    <lineage>
        <taxon>Bacteria</taxon>
        <taxon>Bacillati</taxon>
        <taxon>Actinomycetota</taxon>
        <taxon>Actinomycetes</taxon>
        <taxon>Micrococcales</taxon>
        <taxon>Microbacteriaceae</taxon>
        <taxon>Compostimonas</taxon>
    </lineage>
</organism>
<comment type="caution">
    <text evidence="2">The sequence shown here is derived from an EMBL/GenBank/DDBJ whole genome shotgun (WGS) entry which is preliminary data.</text>
</comment>
<reference evidence="2 3" key="1">
    <citation type="submission" date="2017-11" db="EMBL/GenBank/DDBJ databases">
        <title>Genomic Encyclopedia of Archaeal and Bacterial Type Strains, Phase II (KMG-II): From Individual Species to Whole Genera.</title>
        <authorList>
            <person name="Goeker M."/>
        </authorList>
    </citation>
    <scope>NUCLEOTIDE SEQUENCE [LARGE SCALE GENOMIC DNA]</scope>
    <source>
        <strain evidence="2 3">DSM 25625</strain>
    </source>
</reference>
<protein>
    <submittedName>
        <fullName evidence="2">Uncharacterized protein YbjT (DUF2867 family)</fullName>
    </submittedName>
</protein>
<evidence type="ECO:0000313" key="2">
    <source>
        <dbReference type="EMBL" id="PJJ65569.1"/>
    </source>
</evidence>
<dbReference type="PANTHER" id="PTHR43162">
    <property type="match status" value="1"/>
</dbReference>
<dbReference type="Gene3D" id="3.90.25.10">
    <property type="entry name" value="UDP-galactose 4-epimerase, domain 1"/>
    <property type="match status" value="1"/>
</dbReference>
<dbReference type="InterPro" id="IPR051604">
    <property type="entry name" value="Ergot_Alk_Oxidoreductase"/>
</dbReference>
<evidence type="ECO:0000313" key="3">
    <source>
        <dbReference type="Proteomes" id="UP000230161"/>
    </source>
</evidence>
<proteinExistence type="predicted"/>
<dbReference type="EMBL" id="PGFB01000001">
    <property type="protein sequence ID" value="PJJ65569.1"/>
    <property type="molecule type" value="Genomic_DNA"/>
</dbReference>
<dbReference type="AlphaFoldDB" id="A0A2M9C4Z8"/>
<dbReference type="InterPro" id="IPR016040">
    <property type="entry name" value="NAD(P)-bd_dom"/>
</dbReference>
<dbReference type="Gene3D" id="3.40.50.720">
    <property type="entry name" value="NAD(P)-binding Rossmann-like Domain"/>
    <property type="match status" value="1"/>
</dbReference>
<dbReference type="SUPFAM" id="SSF51735">
    <property type="entry name" value="NAD(P)-binding Rossmann-fold domains"/>
    <property type="match status" value="1"/>
</dbReference>
<feature type="domain" description="NAD(P)-binding" evidence="1">
    <location>
        <begin position="48"/>
        <end position="183"/>
    </location>
</feature>